<evidence type="ECO:0000313" key="1">
    <source>
        <dbReference type="EMBL" id="KAK9140497.1"/>
    </source>
</evidence>
<gene>
    <name evidence="1" type="ORF">Scep_010178</name>
</gene>
<name>A0AAP0PDV1_9MAGN</name>
<comment type="caution">
    <text evidence="1">The sequence shown here is derived from an EMBL/GenBank/DDBJ whole genome shotgun (WGS) entry which is preliminary data.</text>
</comment>
<sequence>MLFVALSPLPSALRRPSAPYISSVLLLFGFVAPLYSSLASTAPVSFLLALHLRLPFIASDCPTLTQQTHSMRAFLRGVPLCLRLPLFASTLSISFSLSLSLNPLNKDNFIRLRDEALSQRDPESQEPPINEDRILYEALGKHDRKGRVYGFGSQASLSYYGTSGSDSSRRPSYRAEDGQALWEEYEELHEQLVRQMQDEMQEEREHQ</sequence>
<keyword evidence="2" id="KW-1185">Reference proteome</keyword>
<proteinExistence type="predicted"/>
<evidence type="ECO:0000313" key="2">
    <source>
        <dbReference type="Proteomes" id="UP001419268"/>
    </source>
</evidence>
<protein>
    <submittedName>
        <fullName evidence="1">Uncharacterized protein</fullName>
    </submittedName>
</protein>
<dbReference type="Proteomes" id="UP001419268">
    <property type="component" value="Unassembled WGS sequence"/>
</dbReference>
<dbReference type="AlphaFoldDB" id="A0AAP0PDV1"/>
<dbReference type="EMBL" id="JBBNAG010000004">
    <property type="protein sequence ID" value="KAK9140497.1"/>
    <property type="molecule type" value="Genomic_DNA"/>
</dbReference>
<reference evidence="1 2" key="1">
    <citation type="submission" date="2024-01" db="EMBL/GenBank/DDBJ databases">
        <title>Genome assemblies of Stephania.</title>
        <authorList>
            <person name="Yang L."/>
        </authorList>
    </citation>
    <scope>NUCLEOTIDE SEQUENCE [LARGE SCALE GENOMIC DNA]</scope>
    <source>
        <strain evidence="1">JXDWG</strain>
        <tissue evidence="1">Leaf</tissue>
    </source>
</reference>
<accession>A0AAP0PDV1</accession>
<organism evidence="1 2">
    <name type="scientific">Stephania cephalantha</name>
    <dbReference type="NCBI Taxonomy" id="152367"/>
    <lineage>
        <taxon>Eukaryota</taxon>
        <taxon>Viridiplantae</taxon>
        <taxon>Streptophyta</taxon>
        <taxon>Embryophyta</taxon>
        <taxon>Tracheophyta</taxon>
        <taxon>Spermatophyta</taxon>
        <taxon>Magnoliopsida</taxon>
        <taxon>Ranunculales</taxon>
        <taxon>Menispermaceae</taxon>
        <taxon>Menispermoideae</taxon>
        <taxon>Cissampelideae</taxon>
        <taxon>Stephania</taxon>
    </lineage>
</organism>